<gene>
    <name evidence="1" type="ORF">IT779_35340</name>
</gene>
<protein>
    <submittedName>
        <fullName evidence="1">Uncharacterized protein</fullName>
    </submittedName>
</protein>
<dbReference type="InterPro" id="IPR046268">
    <property type="entry name" value="DUF6301"/>
</dbReference>
<proteinExistence type="predicted"/>
<dbReference type="EMBL" id="JADMLG010000026">
    <property type="protein sequence ID" value="MBH0781559.1"/>
    <property type="molecule type" value="Genomic_DNA"/>
</dbReference>
<evidence type="ECO:0000313" key="1">
    <source>
        <dbReference type="EMBL" id="MBH0781559.1"/>
    </source>
</evidence>
<dbReference type="AlphaFoldDB" id="A0A931IHK1"/>
<dbReference type="RefSeq" id="WP_196153846.1">
    <property type="nucleotide sequence ID" value="NZ_JADMLG010000026.1"/>
</dbReference>
<sequence length="166" mass="19058">MHTDIEGATRIAWIAAEFDWKWPLDDPTPFCDAAGWELVRKEGVMWLRTDFAVNRPECYVYLENRHIIRFAAPVTDIADFRAPTEERMPPILQAFDDLADAFVDTLGLPARYEPGIEAMIRWDYPRIVVGLDAGFVAVTLSLVRPEYQADIDEFAERIRLGLIEDI</sequence>
<comment type="caution">
    <text evidence="1">The sequence shown here is derived from an EMBL/GenBank/DDBJ whole genome shotgun (WGS) entry which is preliminary data.</text>
</comment>
<evidence type="ECO:0000313" key="2">
    <source>
        <dbReference type="Proteomes" id="UP000655751"/>
    </source>
</evidence>
<dbReference type="Pfam" id="PF19818">
    <property type="entry name" value="DUF6301"/>
    <property type="match status" value="1"/>
</dbReference>
<accession>A0A931IHK1</accession>
<organism evidence="1 2">
    <name type="scientific">Nocardia bovistercoris</name>
    <dbReference type="NCBI Taxonomy" id="2785916"/>
    <lineage>
        <taxon>Bacteria</taxon>
        <taxon>Bacillati</taxon>
        <taxon>Actinomycetota</taxon>
        <taxon>Actinomycetes</taxon>
        <taxon>Mycobacteriales</taxon>
        <taxon>Nocardiaceae</taxon>
        <taxon>Nocardia</taxon>
    </lineage>
</organism>
<keyword evidence="2" id="KW-1185">Reference proteome</keyword>
<reference evidence="1" key="1">
    <citation type="submission" date="2020-11" db="EMBL/GenBank/DDBJ databases">
        <title>Nocardia NEAU-351.nov., a novel actinomycete isolated from the cow dung.</title>
        <authorList>
            <person name="Zhang X."/>
        </authorList>
    </citation>
    <scope>NUCLEOTIDE SEQUENCE</scope>
    <source>
        <strain evidence="1">NEAU-351</strain>
    </source>
</reference>
<name>A0A931IHK1_9NOCA</name>
<dbReference type="Proteomes" id="UP000655751">
    <property type="component" value="Unassembled WGS sequence"/>
</dbReference>